<dbReference type="InterPro" id="IPR021109">
    <property type="entry name" value="Peptidase_aspartic_dom_sf"/>
</dbReference>
<dbReference type="AlphaFoldDB" id="A0A6A4VCL5"/>
<gene>
    <name evidence="1" type="ORF">FJT64_010922</name>
</gene>
<dbReference type="EMBL" id="VIIS01001923">
    <property type="protein sequence ID" value="KAF0290889.1"/>
    <property type="molecule type" value="Genomic_DNA"/>
</dbReference>
<dbReference type="Gene3D" id="2.40.70.10">
    <property type="entry name" value="Acid Proteases"/>
    <property type="match status" value="1"/>
</dbReference>
<comment type="caution">
    <text evidence="1">The sequence shown here is derived from an EMBL/GenBank/DDBJ whole genome shotgun (WGS) entry which is preliminary data.</text>
</comment>
<organism evidence="1 2">
    <name type="scientific">Amphibalanus amphitrite</name>
    <name type="common">Striped barnacle</name>
    <name type="synonym">Balanus amphitrite</name>
    <dbReference type="NCBI Taxonomy" id="1232801"/>
    <lineage>
        <taxon>Eukaryota</taxon>
        <taxon>Metazoa</taxon>
        <taxon>Ecdysozoa</taxon>
        <taxon>Arthropoda</taxon>
        <taxon>Crustacea</taxon>
        <taxon>Multicrustacea</taxon>
        <taxon>Cirripedia</taxon>
        <taxon>Thoracica</taxon>
        <taxon>Thoracicalcarea</taxon>
        <taxon>Balanomorpha</taxon>
        <taxon>Balanoidea</taxon>
        <taxon>Balanidae</taxon>
        <taxon>Amphibalaninae</taxon>
        <taxon>Amphibalanus</taxon>
    </lineage>
</organism>
<reference evidence="1 2" key="1">
    <citation type="submission" date="2019-07" db="EMBL/GenBank/DDBJ databases">
        <title>Draft genome assembly of a fouling barnacle, Amphibalanus amphitrite (Darwin, 1854): The first reference genome for Thecostraca.</title>
        <authorList>
            <person name="Kim W."/>
        </authorList>
    </citation>
    <scope>NUCLEOTIDE SEQUENCE [LARGE SCALE GENOMIC DNA]</scope>
    <source>
        <strain evidence="1">SNU_AA5</strain>
        <tissue evidence="1">Soma without cirri and trophi</tissue>
    </source>
</reference>
<protein>
    <submittedName>
        <fullName evidence="1">Uncharacterized protein</fullName>
    </submittedName>
</protein>
<evidence type="ECO:0000313" key="1">
    <source>
        <dbReference type="EMBL" id="KAF0290889.1"/>
    </source>
</evidence>
<proteinExistence type="predicted"/>
<dbReference type="Proteomes" id="UP000440578">
    <property type="component" value="Unassembled WGS sequence"/>
</dbReference>
<keyword evidence="2" id="KW-1185">Reference proteome</keyword>
<evidence type="ECO:0000313" key="2">
    <source>
        <dbReference type="Proteomes" id="UP000440578"/>
    </source>
</evidence>
<accession>A0A6A4VCL5</accession>
<name>A0A6A4VCL5_AMPAM</name>
<dbReference type="OrthoDB" id="6368171at2759"/>
<sequence>MEQFFIANGVKEEEEVRRRAIFLSVVGSDVFSLLEDLIAPATQHAETEDCPARRLRCYRCHAVGHVRAACRAGWSPRVYHLDDDGLEAFRDGGGPGPWTENHGSGVMDTRQSSGAAAAGECRAAAEESGPAYLEGTKFNLMNDKMVSQLGLELSKAVIPSLTTADGSELATRGCAWVEMAVNDGPGKATMFVVVKDLTDDVLIGLDTLKKLKASIQCGEMQVTVKRVPEAVLDQYPSLFARDGEDIGRVKNFQYKTYAEYDKDLRSGVQKKTKEALENIKKGCVVERKSRGETDSLKEVS</sequence>